<keyword evidence="1" id="KW-0812">Transmembrane</keyword>
<keyword evidence="1" id="KW-1133">Transmembrane helix</keyword>
<keyword evidence="1" id="KW-0472">Membrane</keyword>
<feature type="transmembrane region" description="Helical" evidence="1">
    <location>
        <begin position="15"/>
        <end position="36"/>
    </location>
</feature>
<reference evidence="2" key="2">
    <citation type="journal article" date="2015" name="Fish Shellfish Immunol.">
        <title>Early steps in the European eel (Anguilla anguilla)-Vibrio vulnificus interaction in the gills: Role of the RtxA13 toxin.</title>
        <authorList>
            <person name="Callol A."/>
            <person name="Pajuelo D."/>
            <person name="Ebbesson L."/>
            <person name="Teles M."/>
            <person name="MacKenzie S."/>
            <person name="Amaro C."/>
        </authorList>
    </citation>
    <scope>NUCLEOTIDE SEQUENCE</scope>
</reference>
<dbReference type="AlphaFoldDB" id="A0A0E9PD47"/>
<name>A0A0E9PD47_ANGAN</name>
<evidence type="ECO:0000313" key="2">
    <source>
        <dbReference type="EMBL" id="JAH01975.1"/>
    </source>
</evidence>
<protein>
    <submittedName>
        <fullName evidence="2">Uncharacterized protein</fullName>
    </submittedName>
</protein>
<sequence>MKPSLSSERVCRGVYFFYLFIFVSRLIPACFMTYAVTPRSCTTVSRTAEPES</sequence>
<reference evidence="2" key="1">
    <citation type="submission" date="2014-11" db="EMBL/GenBank/DDBJ databases">
        <authorList>
            <person name="Amaro Gonzalez C."/>
        </authorList>
    </citation>
    <scope>NUCLEOTIDE SEQUENCE</scope>
</reference>
<organism evidence="2">
    <name type="scientific">Anguilla anguilla</name>
    <name type="common">European freshwater eel</name>
    <name type="synonym">Muraena anguilla</name>
    <dbReference type="NCBI Taxonomy" id="7936"/>
    <lineage>
        <taxon>Eukaryota</taxon>
        <taxon>Metazoa</taxon>
        <taxon>Chordata</taxon>
        <taxon>Craniata</taxon>
        <taxon>Vertebrata</taxon>
        <taxon>Euteleostomi</taxon>
        <taxon>Actinopterygii</taxon>
        <taxon>Neopterygii</taxon>
        <taxon>Teleostei</taxon>
        <taxon>Anguilliformes</taxon>
        <taxon>Anguillidae</taxon>
        <taxon>Anguilla</taxon>
    </lineage>
</organism>
<evidence type="ECO:0000256" key="1">
    <source>
        <dbReference type="SAM" id="Phobius"/>
    </source>
</evidence>
<accession>A0A0E9PD47</accession>
<proteinExistence type="predicted"/>
<dbReference type="EMBL" id="GBXM01106602">
    <property type="protein sequence ID" value="JAH01975.1"/>
    <property type="molecule type" value="Transcribed_RNA"/>
</dbReference>